<dbReference type="InterPro" id="IPR051533">
    <property type="entry name" value="WaaL-like"/>
</dbReference>
<feature type="transmembrane region" description="Helical" evidence="5">
    <location>
        <begin position="56"/>
        <end position="80"/>
    </location>
</feature>
<keyword evidence="4 5" id="KW-0472">Membrane</keyword>
<evidence type="ECO:0000313" key="8">
    <source>
        <dbReference type="Proteomes" id="UP000199152"/>
    </source>
</evidence>
<evidence type="ECO:0000259" key="6">
    <source>
        <dbReference type="Pfam" id="PF04932"/>
    </source>
</evidence>
<name>A0A1I4DG52_9ACTN</name>
<feature type="transmembrane region" description="Helical" evidence="5">
    <location>
        <begin position="31"/>
        <end position="49"/>
    </location>
</feature>
<sequence length="464" mass="49112">MSALQTALSLSRAAGEPSIEARPPSRPILPVLLGVLTAVSVGVGVGLGYEQYVLVGVLAVALGLLSFLVQRGLLYVLVLVPFGESLGLGSMTVGRLMAVLCVVVLLARFLTGRLPVPAFRPVTWLPAAAYVLLVVASGLWATDHGGWLFAIGQVLLALAFFAAFALLIDHPRQVGGLLRVYVVGALLAAGVGFLQSLTDARAVGLQGDANIYALYQVAALPAALALARTTTGARRACWLVVTVPILASVLFSQSRGALLALVATATFLALLDRRRRLLVPLVAGVGLLATVVVPLLDDRYSVERVSADRASGRIDIWYTAWHAFLEQPWTGIGAGNYVPQSIERLTTEPGVELIKSHLLTGQGIEVHNIYLEALAERGVFGLLTLAVLLVCTLGCLLVVAHRTRSLLVQALAPMLVAYCVASFFLSVSNSKLLWMLVGLAAALLVHVQTPSPASRPEPVVRSIR</sequence>
<keyword evidence="7" id="KW-0436">Ligase</keyword>
<evidence type="ECO:0000256" key="2">
    <source>
        <dbReference type="ARBA" id="ARBA00022692"/>
    </source>
</evidence>
<dbReference type="AlphaFoldDB" id="A0A1I4DG52"/>
<feature type="transmembrane region" description="Helical" evidence="5">
    <location>
        <begin position="238"/>
        <end position="271"/>
    </location>
</feature>
<reference evidence="7 8" key="1">
    <citation type="submission" date="2016-10" db="EMBL/GenBank/DDBJ databases">
        <authorList>
            <person name="de Groot N.N."/>
        </authorList>
    </citation>
    <scope>NUCLEOTIDE SEQUENCE [LARGE SCALE GENOMIC DNA]</scope>
    <source>
        <strain evidence="7 8">DSM 45317</strain>
    </source>
</reference>
<feature type="transmembrane region" description="Helical" evidence="5">
    <location>
        <begin position="92"/>
        <end position="110"/>
    </location>
</feature>
<evidence type="ECO:0000256" key="1">
    <source>
        <dbReference type="ARBA" id="ARBA00004141"/>
    </source>
</evidence>
<feature type="transmembrane region" description="Helical" evidence="5">
    <location>
        <begin position="432"/>
        <end position="449"/>
    </location>
</feature>
<dbReference type="OrthoDB" id="3373353at2"/>
<evidence type="ECO:0000256" key="4">
    <source>
        <dbReference type="ARBA" id="ARBA00023136"/>
    </source>
</evidence>
<dbReference type="GO" id="GO:0016020">
    <property type="term" value="C:membrane"/>
    <property type="evidence" value="ECO:0007669"/>
    <property type="project" value="UniProtKB-SubCell"/>
</dbReference>
<dbReference type="Pfam" id="PF04932">
    <property type="entry name" value="Wzy_C"/>
    <property type="match status" value="1"/>
</dbReference>
<dbReference type="InterPro" id="IPR007016">
    <property type="entry name" value="O-antigen_ligase-rel_domated"/>
</dbReference>
<organism evidence="7 8">
    <name type="scientific">Geodermatophilus ruber</name>
    <dbReference type="NCBI Taxonomy" id="504800"/>
    <lineage>
        <taxon>Bacteria</taxon>
        <taxon>Bacillati</taxon>
        <taxon>Actinomycetota</taxon>
        <taxon>Actinomycetes</taxon>
        <taxon>Geodermatophilales</taxon>
        <taxon>Geodermatophilaceae</taxon>
        <taxon>Geodermatophilus</taxon>
    </lineage>
</organism>
<protein>
    <submittedName>
        <fullName evidence="7">O-antigen ligase</fullName>
    </submittedName>
</protein>
<dbReference type="InParanoid" id="A0A1I4DG52"/>
<evidence type="ECO:0000313" key="7">
    <source>
        <dbReference type="EMBL" id="SFK92185.1"/>
    </source>
</evidence>
<dbReference type="PANTHER" id="PTHR37422">
    <property type="entry name" value="TEICHURONIC ACID BIOSYNTHESIS PROTEIN TUAE"/>
    <property type="match status" value="1"/>
</dbReference>
<feature type="transmembrane region" description="Helical" evidence="5">
    <location>
        <begin position="406"/>
        <end position="425"/>
    </location>
</feature>
<evidence type="ECO:0000256" key="3">
    <source>
        <dbReference type="ARBA" id="ARBA00022989"/>
    </source>
</evidence>
<gene>
    <name evidence="7" type="ORF">SAMN04488085_104364</name>
</gene>
<feature type="domain" description="O-antigen ligase-related" evidence="6">
    <location>
        <begin position="242"/>
        <end position="385"/>
    </location>
</feature>
<dbReference type="PANTHER" id="PTHR37422:SF13">
    <property type="entry name" value="LIPOPOLYSACCHARIDE BIOSYNTHESIS PROTEIN PA4999-RELATED"/>
    <property type="match status" value="1"/>
</dbReference>
<keyword evidence="3 5" id="KW-1133">Transmembrane helix</keyword>
<dbReference type="GO" id="GO:0016874">
    <property type="term" value="F:ligase activity"/>
    <property type="evidence" value="ECO:0007669"/>
    <property type="project" value="UniProtKB-KW"/>
</dbReference>
<keyword evidence="8" id="KW-1185">Reference proteome</keyword>
<dbReference type="RefSeq" id="WP_091323464.1">
    <property type="nucleotide sequence ID" value="NZ_FOSW01000004.1"/>
</dbReference>
<dbReference type="STRING" id="504800.SAMN04488085_104364"/>
<feature type="transmembrane region" description="Helical" evidence="5">
    <location>
        <begin position="122"/>
        <end position="141"/>
    </location>
</feature>
<feature type="transmembrane region" description="Helical" evidence="5">
    <location>
        <begin position="147"/>
        <end position="168"/>
    </location>
</feature>
<dbReference type="EMBL" id="FOSW01000004">
    <property type="protein sequence ID" value="SFK92185.1"/>
    <property type="molecule type" value="Genomic_DNA"/>
</dbReference>
<feature type="transmembrane region" description="Helical" evidence="5">
    <location>
        <begin position="209"/>
        <end position="226"/>
    </location>
</feature>
<evidence type="ECO:0000256" key="5">
    <source>
        <dbReference type="SAM" id="Phobius"/>
    </source>
</evidence>
<feature type="transmembrane region" description="Helical" evidence="5">
    <location>
        <begin position="379"/>
        <end position="400"/>
    </location>
</feature>
<comment type="subcellular location">
    <subcellularLocation>
        <location evidence="1">Membrane</location>
        <topology evidence="1">Multi-pass membrane protein</topology>
    </subcellularLocation>
</comment>
<keyword evidence="2 5" id="KW-0812">Transmembrane</keyword>
<accession>A0A1I4DG52</accession>
<dbReference type="Proteomes" id="UP000199152">
    <property type="component" value="Unassembled WGS sequence"/>
</dbReference>
<feature type="transmembrane region" description="Helical" evidence="5">
    <location>
        <begin position="180"/>
        <end position="197"/>
    </location>
</feature>
<proteinExistence type="predicted"/>
<feature type="transmembrane region" description="Helical" evidence="5">
    <location>
        <begin position="277"/>
        <end position="296"/>
    </location>
</feature>